<evidence type="ECO:0000256" key="2">
    <source>
        <dbReference type="ARBA" id="ARBA00006171"/>
    </source>
</evidence>
<dbReference type="Pfam" id="PF13419">
    <property type="entry name" value="HAD_2"/>
    <property type="match status" value="1"/>
</dbReference>
<dbReference type="eggNOG" id="COG0637">
    <property type="taxonomic scope" value="Bacteria"/>
</dbReference>
<dbReference type="Gene3D" id="1.10.150.240">
    <property type="entry name" value="Putative phosphatase, domain 2"/>
    <property type="match status" value="1"/>
</dbReference>
<sequence>MIQLVIFDMDGVLVDSERVHYERRKRFFQRHQFQLTDQQLDKMVGSNANDIWQALIPTDTEKREQWLTIYREDVRAHLMDYDAIRDAQMIQFVQWLHQKAIACALASSAPRLLIEKCLADIGLTQTFDAILSGEEVAYNKPNPDIYLKTIEKFPLIPKHDILVIEDSTIGIEAAKKAGLTVAAKETSFTKKVNMDQSQADIRFIQPEELEHHYFQEN</sequence>
<evidence type="ECO:0000256" key="3">
    <source>
        <dbReference type="ARBA" id="ARBA00022723"/>
    </source>
</evidence>
<dbReference type="InterPro" id="IPR051600">
    <property type="entry name" value="Beta-PGM-like"/>
</dbReference>
<dbReference type="InterPro" id="IPR006439">
    <property type="entry name" value="HAD-SF_hydro_IA"/>
</dbReference>
<dbReference type="InterPro" id="IPR023198">
    <property type="entry name" value="PGP-like_dom2"/>
</dbReference>
<evidence type="ECO:0000256" key="1">
    <source>
        <dbReference type="ARBA" id="ARBA00001946"/>
    </source>
</evidence>
<dbReference type="GO" id="GO:0016787">
    <property type="term" value="F:hydrolase activity"/>
    <property type="evidence" value="ECO:0007669"/>
    <property type="project" value="UniProtKB-KW"/>
</dbReference>
<keyword evidence="4" id="KW-0460">Magnesium</keyword>
<dbReference type="STRING" id="888064.HMPREF9088_0903"/>
<comment type="cofactor">
    <cofactor evidence="1">
        <name>Mg(2+)</name>
        <dbReference type="ChEBI" id="CHEBI:18420"/>
    </cofactor>
</comment>
<proteinExistence type="inferred from homology"/>
<dbReference type="Proteomes" id="UP000010296">
    <property type="component" value="Unassembled WGS sequence"/>
</dbReference>
<dbReference type="OrthoDB" id="9797743at2"/>
<dbReference type="Gene3D" id="3.40.50.1000">
    <property type="entry name" value="HAD superfamily/HAD-like"/>
    <property type="match status" value="1"/>
</dbReference>
<comment type="similarity">
    <text evidence="2">Belongs to the HAD-like hydrolase superfamily. CbbY/CbbZ/Gph/YieH family.</text>
</comment>
<dbReference type="AlphaFoldDB" id="E6LEW3"/>
<dbReference type="SUPFAM" id="SSF56784">
    <property type="entry name" value="HAD-like"/>
    <property type="match status" value="1"/>
</dbReference>
<dbReference type="SFLD" id="SFLDS00003">
    <property type="entry name" value="Haloacid_Dehalogenase"/>
    <property type="match status" value="1"/>
</dbReference>
<dbReference type="HOGENOM" id="CLU_045011_13_3_9"/>
<accession>E6LEW3</accession>
<name>E6LEW3_ENTI1</name>
<reference evidence="6 7" key="1">
    <citation type="submission" date="2010-12" db="EMBL/GenBank/DDBJ databases">
        <authorList>
            <person name="Muzny D."/>
            <person name="Qin X."/>
            <person name="Deng J."/>
            <person name="Jiang H."/>
            <person name="Liu Y."/>
            <person name="Qu J."/>
            <person name="Song X.-Z."/>
            <person name="Zhang L."/>
            <person name="Thornton R."/>
            <person name="Coyle M."/>
            <person name="Francisco L."/>
            <person name="Jackson L."/>
            <person name="Javaid M."/>
            <person name="Korchina V."/>
            <person name="Kovar C."/>
            <person name="Mata R."/>
            <person name="Mathew T."/>
            <person name="Ngo R."/>
            <person name="Nguyen L."/>
            <person name="Nguyen N."/>
            <person name="Okwuonu G."/>
            <person name="Ongeri F."/>
            <person name="Pham C."/>
            <person name="Simmons D."/>
            <person name="Wilczek-Boney K."/>
            <person name="Hale W."/>
            <person name="Jakkamsetti A."/>
            <person name="Pham P."/>
            <person name="Ruth R."/>
            <person name="San Lucas F."/>
            <person name="Warren J."/>
            <person name="Zhang J."/>
            <person name="Zhao Z."/>
            <person name="Zhou C."/>
            <person name="Zhu D."/>
            <person name="Lee S."/>
            <person name="Bess C."/>
            <person name="Blankenburg K."/>
            <person name="Forbes L."/>
            <person name="Fu Q."/>
            <person name="Gubbala S."/>
            <person name="Hirani K."/>
            <person name="Jayaseelan J.C."/>
            <person name="Lara F."/>
            <person name="Munidasa M."/>
            <person name="Palculict T."/>
            <person name="Patil S."/>
            <person name="Pu L.-L."/>
            <person name="Saada N."/>
            <person name="Tang L."/>
            <person name="Weissenberger G."/>
            <person name="Zhu Y."/>
            <person name="Hemphill L."/>
            <person name="Shang Y."/>
            <person name="Youmans B."/>
            <person name="Ayvaz T."/>
            <person name="Ross M."/>
            <person name="Santibanez J."/>
            <person name="Aqrawi P."/>
            <person name="Gross S."/>
            <person name="Joshi V."/>
            <person name="Fowler G."/>
            <person name="Nazareth L."/>
            <person name="Reid J."/>
            <person name="Worley K."/>
            <person name="Petrosino J."/>
            <person name="Highlander S."/>
            <person name="Gibbs R."/>
        </authorList>
    </citation>
    <scope>NUCLEOTIDE SEQUENCE [LARGE SCALE GENOMIC DNA]</scope>
    <source>
        <strain evidence="7">DSM 15952 / CCUG 50447 / LMG 22039 / TP 1.5</strain>
    </source>
</reference>
<comment type="caution">
    <text evidence="6">The sequence shown here is derived from an EMBL/GenBank/DDBJ whole genome shotgun (WGS) entry which is preliminary data.</text>
</comment>
<dbReference type="EMBL" id="AEPV01000033">
    <property type="protein sequence ID" value="EFU74314.1"/>
    <property type="molecule type" value="Genomic_DNA"/>
</dbReference>
<protein>
    <submittedName>
        <fullName evidence="6">HAD hydrolase, family IA, variant 3</fullName>
    </submittedName>
</protein>
<keyword evidence="7" id="KW-1185">Reference proteome</keyword>
<dbReference type="SFLD" id="SFLDG01129">
    <property type="entry name" value="C1.5:_HAD__Beta-PGM__Phosphata"/>
    <property type="match status" value="1"/>
</dbReference>
<keyword evidence="3" id="KW-0479">Metal-binding</keyword>
<dbReference type="NCBIfam" id="TIGR01509">
    <property type="entry name" value="HAD-SF-IA-v3"/>
    <property type="match status" value="1"/>
</dbReference>
<dbReference type="CDD" id="cd07505">
    <property type="entry name" value="HAD_BPGM-like"/>
    <property type="match status" value="1"/>
</dbReference>
<dbReference type="PANTHER" id="PTHR46193:SF18">
    <property type="entry name" value="HEXITOL PHOSPHATASE B"/>
    <property type="match status" value="1"/>
</dbReference>
<keyword evidence="6" id="KW-0378">Hydrolase</keyword>
<dbReference type="RefSeq" id="WP_007207924.1">
    <property type="nucleotide sequence ID" value="NZ_GL622241.1"/>
</dbReference>
<gene>
    <name evidence="6" type="ORF">HMPREF9088_0903</name>
</gene>
<evidence type="ECO:0000313" key="7">
    <source>
        <dbReference type="Proteomes" id="UP000010296"/>
    </source>
</evidence>
<dbReference type="InterPro" id="IPR023214">
    <property type="entry name" value="HAD_sf"/>
</dbReference>
<dbReference type="PANTHER" id="PTHR46193">
    <property type="entry name" value="6-PHOSPHOGLUCONATE PHOSPHATASE"/>
    <property type="match status" value="1"/>
</dbReference>
<evidence type="ECO:0000256" key="5">
    <source>
        <dbReference type="ARBA" id="ARBA00023277"/>
    </source>
</evidence>
<keyword evidence="5" id="KW-0119">Carbohydrate metabolism</keyword>
<dbReference type="InterPro" id="IPR041492">
    <property type="entry name" value="HAD_2"/>
</dbReference>
<evidence type="ECO:0000256" key="4">
    <source>
        <dbReference type="ARBA" id="ARBA00022842"/>
    </source>
</evidence>
<dbReference type="InterPro" id="IPR036412">
    <property type="entry name" value="HAD-like_sf"/>
</dbReference>
<dbReference type="GO" id="GO:0046872">
    <property type="term" value="F:metal ion binding"/>
    <property type="evidence" value="ECO:0007669"/>
    <property type="project" value="UniProtKB-KW"/>
</dbReference>
<dbReference type="PRINTS" id="PR00413">
    <property type="entry name" value="HADHALOGNASE"/>
</dbReference>
<organism evidence="6 7">
    <name type="scientific">Enterococcus italicus (strain DSM 15952 / CCUG 50447 / LMG 22039 / TP 1.5)</name>
    <dbReference type="NCBI Taxonomy" id="888064"/>
    <lineage>
        <taxon>Bacteria</taxon>
        <taxon>Bacillati</taxon>
        <taxon>Bacillota</taxon>
        <taxon>Bacilli</taxon>
        <taxon>Lactobacillales</taxon>
        <taxon>Enterococcaceae</taxon>
        <taxon>Enterococcus</taxon>
    </lineage>
</organism>
<evidence type="ECO:0000313" key="6">
    <source>
        <dbReference type="EMBL" id="EFU74314.1"/>
    </source>
</evidence>